<dbReference type="AlphaFoldDB" id="X0TBQ9"/>
<evidence type="ECO:0000313" key="1">
    <source>
        <dbReference type="EMBL" id="GAF90659.1"/>
    </source>
</evidence>
<sequence>KTDFTLEGPYEIWTQVNKGEMEGANAIMTRMLMFKGNMSEIIRYSKAFLRLFEVMQQVPVEY</sequence>
<accession>X0TBQ9</accession>
<dbReference type="Gene3D" id="3.30.1050.10">
    <property type="entry name" value="SCP2 sterol-binding domain"/>
    <property type="match status" value="1"/>
</dbReference>
<protein>
    <submittedName>
        <fullName evidence="1">Uncharacterized protein</fullName>
    </submittedName>
</protein>
<proteinExistence type="predicted"/>
<feature type="non-terminal residue" evidence="1">
    <location>
        <position position="1"/>
    </location>
</feature>
<name>X0TBQ9_9ZZZZ</name>
<dbReference type="SUPFAM" id="SSF55718">
    <property type="entry name" value="SCP-like"/>
    <property type="match status" value="1"/>
</dbReference>
<organism evidence="1">
    <name type="scientific">marine sediment metagenome</name>
    <dbReference type="NCBI Taxonomy" id="412755"/>
    <lineage>
        <taxon>unclassified sequences</taxon>
        <taxon>metagenomes</taxon>
        <taxon>ecological metagenomes</taxon>
    </lineage>
</organism>
<gene>
    <name evidence="1" type="ORF">S01H1_20902</name>
</gene>
<dbReference type="InterPro" id="IPR036527">
    <property type="entry name" value="SCP2_sterol-bd_dom_sf"/>
</dbReference>
<reference evidence="1" key="1">
    <citation type="journal article" date="2014" name="Front. Microbiol.">
        <title>High frequency of phylogenetically diverse reductive dehalogenase-homologous genes in deep subseafloor sedimentary metagenomes.</title>
        <authorList>
            <person name="Kawai M."/>
            <person name="Futagami T."/>
            <person name="Toyoda A."/>
            <person name="Takaki Y."/>
            <person name="Nishi S."/>
            <person name="Hori S."/>
            <person name="Arai W."/>
            <person name="Tsubouchi T."/>
            <person name="Morono Y."/>
            <person name="Uchiyama I."/>
            <person name="Ito T."/>
            <person name="Fujiyama A."/>
            <person name="Inagaki F."/>
            <person name="Takami H."/>
        </authorList>
    </citation>
    <scope>NUCLEOTIDE SEQUENCE</scope>
    <source>
        <strain evidence="1">Expedition CK06-06</strain>
    </source>
</reference>
<dbReference type="EMBL" id="BARS01011503">
    <property type="protein sequence ID" value="GAF90659.1"/>
    <property type="molecule type" value="Genomic_DNA"/>
</dbReference>
<comment type="caution">
    <text evidence="1">The sequence shown here is derived from an EMBL/GenBank/DDBJ whole genome shotgun (WGS) entry which is preliminary data.</text>
</comment>